<protein>
    <submittedName>
        <fullName evidence="2">Uncharacterized protein</fullName>
    </submittedName>
</protein>
<sequence>METDIVQGVHECTRQKLDRMENGIGNMLAQIDRLGILVAPSEEEKNAFFAAQRRQRQRMRRLMKNVRAKFRFLAQCGGHPESIQAWAILINLAKKIKRDEIAFNSMVEATMHVVTTIGMFSQANETLAQSDPTIRRAKAALAELAGAACAIFRLARSPRYLI</sequence>
<comment type="caution">
    <text evidence="2">The sequence shown here is derived from an EMBL/GenBank/DDBJ whole genome shotgun (WGS) entry which is preliminary data.</text>
</comment>
<evidence type="ECO:0000313" key="6">
    <source>
        <dbReference type="Proteomes" id="UP000435112"/>
    </source>
</evidence>
<dbReference type="EMBL" id="QXFU01000454">
    <property type="protein sequence ID" value="KAE9033175.1"/>
    <property type="molecule type" value="Genomic_DNA"/>
</dbReference>
<proteinExistence type="predicted"/>
<accession>A0A6A3N114</accession>
<evidence type="ECO:0000313" key="4">
    <source>
        <dbReference type="Proteomes" id="UP000429607"/>
    </source>
</evidence>
<dbReference type="EMBL" id="QXFT01000466">
    <property type="protein sequence ID" value="KAE9343208.1"/>
    <property type="molecule type" value="Genomic_DNA"/>
</dbReference>
<evidence type="ECO:0000313" key="5">
    <source>
        <dbReference type="Proteomes" id="UP000434957"/>
    </source>
</evidence>
<name>A0A6A3N114_9STRA</name>
<dbReference type="Proteomes" id="UP000435112">
    <property type="component" value="Unassembled WGS sequence"/>
</dbReference>
<evidence type="ECO:0000313" key="1">
    <source>
        <dbReference type="EMBL" id="KAE9033175.1"/>
    </source>
</evidence>
<dbReference type="Proteomes" id="UP000429607">
    <property type="component" value="Unassembled WGS sequence"/>
</dbReference>
<dbReference type="AlphaFoldDB" id="A0A6A3N114"/>
<dbReference type="OrthoDB" id="10312123at2759"/>
<keyword evidence="5" id="KW-1185">Reference proteome</keyword>
<reference evidence="4 6" key="1">
    <citation type="submission" date="2018-09" db="EMBL/GenBank/DDBJ databases">
        <title>Genomic investigation of the strawberry pathogen Phytophthora fragariae indicates pathogenicity is determined by transcriptional variation in three key races.</title>
        <authorList>
            <person name="Adams T.M."/>
            <person name="Armitage A.D."/>
            <person name="Sobczyk M.K."/>
            <person name="Bates H.J."/>
            <person name="Dunwell J.M."/>
            <person name="Nellist C.F."/>
            <person name="Harrison R.J."/>
        </authorList>
    </citation>
    <scope>NUCLEOTIDE SEQUENCE [LARGE SCALE GENOMIC DNA]</scope>
    <source>
        <strain evidence="2 4">SCRP249</strain>
        <strain evidence="1 6">SCRP324</strain>
        <strain evidence="3 5">SCRP333</strain>
    </source>
</reference>
<gene>
    <name evidence="2" type="ORF">PR001_g8414</name>
    <name evidence="1" type="ORF">PR002_g8807</name>
    <name evidence="3" type="ORF">PR003_g9104</name>
</gene>
<evidence type="ECO:0000313" key="3">
    <source>
        <dbReference type="EMBL" id="KAE9343208.1"/>
    </source>
</evidence>
<dbReference type="Proteomes" id="UP000434957">
    <property type="component" value="Unassembled WGS sequence"/>
</dbReference>
<evidence type="ECO:0000313" key="2">
    <source>
        <dbReference type="EMBL" id="KAE9037360.1"/>
    </source>
</evidence>
<dbReference type="EMBL" id="QXFV01000444">
    <property type="protein sequence ID" value="KAE9037360.1"/>
    <property type="molecule type" value="Genomic_DNA"/>
</dbReference>
<organism evidence="2 4">
    <name type="scientific">Phytophthora rubi</name>
    <dbReference type="NCBI Taxonomy" id="129364"/>
    <lineage>
        <taxon>Eukaryota</taxon>
        <taxon>Sar</taxon>
        <taxon>Stramenopiles</taxon>
        <taxon>Oomycota</taxon>
        <taxon>Peronosporomycetes</taxon>
        <taxon>Peronosporales</taxon>
        <taxon>Peronosporaceae</taxon>
        <taxon>Phytophthora</taxon>
    </lineage>
</organism>